<dbReference type="InterPro" id="IPR003329">
    <property type="entry name" value="Cytidylyl_trans"/>
</dbReference>
<sequence>MKYLTIIPARGGSKGLPNKNIKLVNGKPLICWSIEHSVNCHLIDRTIVSTDSEEIAAISRNSGAEVPSLRPENLAEDQTPTEPVLLHVLSELRQKEGYEPDAVVLLQPTSPLRKKGRLHEAINYFEQTHADSLVSVSPNHHFFWKNLHSPEALYNYEKRPRRQDIKESDRWFQENGSIYITKKEILYSVRNRLGGKIAAFLMDEQESIEIDSELDCKIVEFLIRELKYEN</sequence>
<dbReference type="InterPro" id="IPR050793">
    <property type="entry name" value="CMP-NeuNAc_synthase"/>
</dbReference>
<dbReference type="EMBL" id="JAMAST010000012">
    <property type="protein sequence ID" value="MCL1632287.1"/>
    <property type="molecule type" value="Genomic_DNA"/>
</dbReference>
<dbReference type="Gene3D" id="3.90.550.10">
    <property type="entry name" value="Spore Coat Polysaccharide Biosynthesis Protein SpsA, Chain A"/>
    <property type="match status" value="1"/>
</dbReference>
<dbReference type="InterPro" id="IPR029044">
    <property type="entry name" value="Nucleotide-diphossugar_trans"/>
</dbReference>
<dbReference type="Proteomes" id="UP001203004">
    <property type="component" value="Unassembled WGS sequence"/>
</dbReference>
<evidence type="ECO:0000313" key="1">
    <source>
        <dbReference type="EMBL" id="MCL1632287.1"/>
    </source>
</evidence>
<keyword evidence="2" id="KW-1185">Reference proteome</keyword>
<accession>A0ABT0MBP4</accession>
<dbReference type="Pfam" id="PF02348">
    <property type="entry name" value="CTP_transf_3"/>
    <property type="match status" value="1"/>
</dbReference>
<evidence type="ECO:0000313" key="2">
    <source>
        <dbReference type="Proteomes" id="UP001203004"/>
    </source>
</evidence>
<organism evidence="1 2">
    <name type="scientific">Sporolactobacillus mangiferae</name>
    <dbReference type="NCBI Taxonomy" id="2940498"/>
    <lineage>
        <taxon>Bacteria</taxon>
        <taxon>Bacillati</taxon>
        <taxon>Bacillota</taxon>
        <taxon>Bacilli</taxon>
        <taxon>Bacillales</taxon>
        <taxon>Sporolactobacillaceae</taxon>
        <taxon>Sporolactobacillus</taxon>
    </lineage>
</organism>
<dbReference type="SUPFAM" id="SSF53448">
    <property type="entry name" value="Nucleotide-diphospho-sugar transferases"/>
    <property type="match status" value="1"/>
</dbReference>
<dbReference type="CDD" id="cd02513">
    <property type="entry name" value="CMP-NeuAc_Synthase"/>
    <property type="match status" value="1"/>
</dbReference>
<comment type="caution">
    <text evidence="1">The sequence shown here is derived from an EMBL/GenBank/DDBJ whole genome shotgun (WGS) entry which is preliminary data.</text>
</comment>
<name>A0ABT0MBP4_9BACL</name>
<keyword evidence="1" id="KW-0548">Nucleotidyltransferase</keyword>
<dbReference type="GO" id="GO:0016779">
    <property type="term" value="F:nucleotidyltransferase activity"/>
    <property type="evidence" value="ECO:0007669"/>
    <property type="project" value="UniProtKB-KW"/>
</dbReference>
<dbReference type="RefSeq" id="WP_249101862.1">
    <property type="nucleotide sequence ID" value="NZ_JAMAST010000012.1"/>
</dbReference>
<reference evidence="1 2" key="1">
    <citation type="submission" date="2022-05" db="EMBL/GenBank/DDBJ databases">
        <title>Sporolactobacillus sp nov CPB3-1, isolated from tree bark (Mangifera indica L.).</title>
        <authorList>
            <person name="Phuengjayaem S."/>
            <person name="Tanasupawat S."/>
        </authorList>
    </citation>
    <scope>NUCLEOTIDE SEQUENCE [LARGE SCALE GENOMIC DNA]</scope>
    <source>
        <strain evidence="1 2">CPB3-1</strain>
    </source>
</reference>
<dbReference type="PANTHER" id="PTHR21485">
    <property type="entry name" value="HAD SUPERFAMILY MEMBERS CMAS AND KDSC"/>
    <property type="match status" value="1"/>
</dbReference>
<protein>
    <submittedName>
        <fullName evidence="1">Acylneuraminate cytidylyltransferase family protein</fullName>
    </submittedName>
</protein>
<keyword evidence="1" id="KW-0808">Transferase</keyword>
<proteinExistence type="predicted"/>
<gene>
    <name evidence="1" type="ORF">M3N64_10090</name>
</gene>
<dbReference type="PANTHER" id="PTHR21485:SF6">
    <property type="entry name" value="N-ACYLNEURAMINATE CYTIDYLYLTRANSFERASE-RELATED"/>
    <property type="match status" value="1"/>
</dbReference>